<dbReference type="SUPFAM" id="SSF52540">
    <property type="entry name" value="P-loop containing nucleoside triphosphate hydrolases"/>
    <property type="match status" value="1"/>
</dbReference>
<dbReference type="Gene3D" id="3.40.50.300">
    <property type="entry name" value="P-loop containing nucleotide triphosphate hydrolases"/>
    <property type="match status" value="1"/>
</dbReference>
<gene>
    <name evidence="2" type="ORF">ACFTOW_11605</name>
</gene>
<feature type="transmembrane region" description="Helical" evidence="1">
    <location>
        <begin position="63"/>
        <end position="88"/>
    </location>
</feature>
<organism evidence="2 3">
    <name type="scientific">Lacimonas salitolerans</name>
    <dbReference type="NCBI Taxonomy" id="1323750"/>
    <lineage>
        <taxon>Bacteria</taxon>
        <taxon>Pseudomonadati</taxon>
        <taxon>Pseudomonadota</taxon>
        <taxon>Alphaproteobacteria</taxon>
        <taxon>Rhodobacterales</taxon>
        <taxon>Paracoccaceae</taxon>
        <taxon>Lacimonas</taxon>
    </lineage>
</organism>
<dbReference type="EMBL" id="JBHUDD010000058">
    <property type="protein sequence ID" value="MFD1510046.1"/>
    <property type="molecule type" value="Genomic_DNA"/>
</dbReference>
<comment type="caution">
    <text evidence="2">The sequence shown here is derived from an EMBL/GenBank/DDBJ whole genome shotgun (WGS) entry which is preliminary data.</text>
</comment>
<dbReference type="Proteomes" id="UP001597186">
    <property type="component" value="Unassembled WGS sequence"/>
</dbReference>
<feature type="transmembrane region" description="Helical" evidence="1">
    <location>
        <begin position="108"/>
        <end position="126"/>
    </location>
</feature>
<name>A0ABW4EIN2_9RHOB</name>
<dbReference type="InterPro" id="IPR027417">
    <property type="entry name" value="P-loop_NTPase"/>
</dbReference>
<feature type="transmembrane region" description="Helical" evidence="1">
    <location>
        <begin position="6"/>
        <end position="32"/>
    </location>
</feature>
<protein>
    <submittedName>
        <fullName evidence="2">Sulfotransferase</fullName>
    </submittedName>
</protein>
<evidence type="ECO:0000313" key="3">
    <source>
        <dbReference type="Proteomes" id="UP001597186"/>
    </source>
</evidence>
<keyword evidence="3" id="KW-1185">Reference proteome</keyword>
<dbReference type="Pfam" id="PF13469">
    <property type="entry name" value="Sulfotransfer_3"/>
    <property type="match status" value="1"/>
</dbReference>
<evidence type="ECO:0000313" key="2">
    <source>
        <dbReference type="EMBL" id="MFD1510046.1"/>
    </source>
</evidence>
<evidence type="ECO:0000256" key="1">
    <source>
        <dbReference type="SAM" id="Phobius"/>
    </source>
</evidence>
<keyword evidence="1" id="KW-0472">Membrane</keyword>
<sequence length="489" mass="53645">MSLALTISLLAVLGFGAMLWLTGIGATALALLHETQAGVAAMTDRELDDDAKERAVRRAGLRLIGGAAGLAWRIALALGAAAAPILLADWLGLARLDTVLALMLRWDYILLVSLVAMGLGAGLRRVRGNRARDAKATGAAARYSAADRMVHNLAFSSPVVLRAAGWIEDRAVRAPEPGDAEAPILVTSLARGGTTALLAALHDVPGVATHLYRDMPFLTAPVLWNRLSGGQRRRVTRRQRAHGDGLEIDLETPEAFEEVLWQMHWPDKFGDSGITLFDTADRDPRAEAALRHHMARIVCARRLQGAPATRYCSKNNASISRLPFLAEAFPDARLVILLRQPVAHAASLLRQHRNFLDQQTRDPFVRRYMQDIGHFEFGHIHKPLLFPGMRSRAKDPGSPDYWLAYWIAAFRYVADHAETCQIVLQDDLRAAPGATMARLCAALDLNPGQTRFEGRFHSTADRADATPFDPGLRREAETLYARLAIRALA</sequence>
<keyword evidence="1" id="KW-1133">Transmembrane helix</keyword>
<reference evidence="3" key="1">
    <citation type="journal article" date="2019" name="Int. J. Syst. Evol. Microbiol.">
        <title>The Global Catalogue of Microorganisms (GCM) 10K type strain sequencing project: providing services to taxonomists for standard genome sequencing and annotation.</title>
        <authorList>
            <consortium name="The Broad Institute Genomics Platform"/>
            <consortium name="The Broad Institute Genome Sequencing Center for Infectious Disease"/>
            <person name="Wu L."/>
            <person name="Ma J."/>
        </authorList>
    </citation>
    <scope>NUCLEOTIDE SEQUENCE [LARGE SCALE GENOMIC DNA]</scope>
    <source>
        <strain evidence="3">CGMCC 1.12477</strain>
    </source>
</reference>
<dbReference type="RefSeq" id="WP_379915816.1">
    <property type="nucleotide sequence ID" value="NZ_JBHUDD010000058.1"/>
</dbReference>
<accession>A0ABW4EIN2</accession>
<proteinExistence type="predicted"/>
<keyword evidence="1" id="KW-0812">Transmembrane</keyword>